<reference evidence="2 3" key="1">
    <citation type="journal article" date="2003" name="Int. J. Syst. Evol. Microbiol.">
        <title>Bacillus nealsonii sp. nov., isolated from a spacecraft-assembly facility, whose spores are gamma-radiation resistant.</title>
        <authorList>
            <person name="Venkateswaran K."/>
            <person name="Kempf M."/>
            <person name="Chen F."/>
            <person name="Satomi M."/>
            <person name="Nicholson W."/>
            <person name="Kern R."/>
        </authorList>
    </citation>
    <scope>NUCLEOTIDE SEQUENCE [LARGE SCALE GENOMIC DNA]</scope>
    <source>
        <strain evidence="2 3">FO-92</strain>
    </source>
</reference>
<feature type="domain" description="Cysteinyl-tRNA ligase anticodon binding" evidence="1">
    <location>
        <begin position="51"/>
        <end position="100"/>
    </location>
</feature>
<dbReference type="InterPro" id="IPR056411">
    <property type="entry name" value="CysS_C"/>
</dbReference>
<evidence type="ECO:0000313" key="3">
    <source>
        <dbReference type="Proteomes" id="UP000233375"/>
    </source>
</evidence>
<dbReference type="AlphaFoldDB" id="A0A2N0YWU8"/>
<protein>
    <recommendedName>
        <fullName evidence="1">Cysteinyl-tRNA ligase anticodon binding domain-containing protein</fullName>
    </recommendedName>
</protein>
<dbReference type="Proteomes" id="UP000233375">
    <property type="component" value="Unassembled WGS sequence"/>
</dbReference>
<name>A0A2N0YWU8_9BACI</name>
<keyword evidence="3" id="KW-1185">Reference proteome</keyword>
<evidence type="ECO:0000313" key="2">
    <source>
        <dbReference type="EMBL" id="PKG21732.1"/>
    </source>
</evidence>
<dbReference type="RefSeq" id="WP_101179209.1">
    <property type="nucleotide sequence ID" value="NZ_PISE01000064.1"/>
</dbReference>
<gene>
    <name evidence="2" type="ORF">CWS01_20755</name>
</gene>
<dbReference type="EMBL" id="PISE01000064">
    <property type="protein sequence ID" value="PKG21732.1"/>
    <property type="molecule type" value="Genomic_DNA"/>
</dbReference>
<accession>A0A2N0YWU8</accession>
<dbReference type="OrthoDB" id="5145029at2"/>
<proteinExistence type="predicted"/>
<sequence length="103" mass="12326">MVLGLTNKELYRENTDIKISKAQDTFAMHVYPWKKKDPHANEYRKWNLNDVDFSKEITNILYARRIALREQNKKEAKYLREDLNELGVVVRDQDGHQHVRRGN</sequence>
<evidence type="ECO:0000259" key="1">
    <source>
        <dbReference type="Pfam" id="PF23493"/>
    </source>
</evidence>
<comment type="caution">
    <text evidence="2">The sequence shown here is derived from an EMBL/GenBank/DDBJ whole genome shotgun (WGS) entry which is preliminary data.</text>
</comment>
<organism evidence="2 3">
    <name type="scientific">Niallia nealsonii</name>
    <dbReference type="NCBI Taxonomy" id="115979"/>
    <lineage>
        <taxon>Bacteria</taxon>
        <taxon>Bacillati</taxon>
        <taxon>Bacillota</taxon>
        <taxon>Bacilli</taxon>
        <taxon>Bacillales</taxon>
        <taxon>Bacillaceae</taxon>
        <taxon>Niallia</taxon>
    </lineage>
</organism>
<dbReference type="Pfam" id="PF23493">
    <property type="entry name" value="CysS_C"/>
    <property type="match status" value="1"/>
</dbReference>